<evidence type="ECO:0000313" key="3">
    <source>
        <dbReference type="EMBL" id="NEL81160.1"/>
    </source>
</evidence>
<dbReference type="EMBL" id="JAAGYU010002298">
    <property type="protein sequence ID" value="NEL81160.1"/>
    <property type="molecule type" value="Genomic_DNA"/>
</dbReference>
<sequence>ALGGIGCHYMVTWMNRSTDTFTHMGGEGVTWSGQAPFTDTPHVFQNLGDGTYFHSGSLAIRQSVATGVNITYKILYNDAVAMTGGQPVD</sequence>
<dbReference type="Proteomes" id="UP000471082">
    <property type="component" value="Unassembled WGS sequence"/>
</dbReference>
<dbReference type="SUPFAM" id="SSF52518">
    <property type="entry name" value="Thiamin diphosphate-binding fold (THDP-binding)"/>
    <property type="match status" value="1"/>
</dbReference>
<feature type="non-terminal residue" evidence="3">
    <location>
        <position position="89"/>
    </location>
</feature>
<dbReference type="Pfam" id="PF02775">
    <property type="entry name" value="TPP_enzyme_C"/>
    <property type="match status" value="1"/>
</dbReference>
<organism evidence="3 4">
    <name type="scientific">Xanthomonas perforans</name>
    <dbReference type="NCBI Taxonomy" id="442694"/>
    <lineage>
        <taxon>Bacteria</taxon>
        <taxon>Pseudomonadati</taxon>
        <taxon>Pseudomonadota</taxon>
        <taxon>Gammaproteobacteria</taxon>
        <taxon>Lysobacterales</taxon>
        <taxon>Lysobacteraceae</taxon>
        <taxon>Xanthomonas</taxon>
    </lineage>
</organism>
<dbReference type="InterPro" id="IPR011766">
    <property type="entry name" value="TPP_enzyme_TPP-bd"/>
</dbReference>
<reference evidence="3 4" key="1">
    <citation type="submission" date="2019-11" db="EMBL/GenBank/DDBJ databases">
        <title>Genome-resolved metagenomics to study the prevalence of co-infection and intraspecific heterogeneity among plant pathogen metapopulations.</title>
        <authorList>
            <person name="Newberry E."/>
            <person name="Bhandari R."/>
            <person name="Kemble J."/>
            <person name="Sikora E."/>
            <person name="Potnis N."/>
        </authorList>
    </citation>
    <scope>NUCLEOTIDE SEQUENCE [LARGE SCALE GENOMIC DNA]</scope>
    <source>
        <strain evidence="3">Xp_Tom_Tuscaloosa_18b</strain>
    </source>
</reference>
<dbReference type="PANTHER" id="PTHR48084:SF3">
    <property type="entry name" value="SUBUNIT OF PYRUVATE:FLAVODOXIN OXIDOREDUCTASE"/>
    <property type="match status" value="1"/>
</dbReference>
<proteinExistence type="predicted"/>
<feature type="domain" description="Thiamine pyrophosphate enzyme TPP-binding" evidence="2">
    <location>
        <begin position="4"/>
        <end position="87"/>
    </location>
</feature>
<dbReference type="GO" id="GO:0030976">
    <property type="term" value="F:thiamine pyrophosphate binding"/>
    <property type="evidence" value="ECO:0007669"/>
    <property type="project" value="InterPro"/>
</dbReference>
<gene>
    <name evidence="3" type="ORF">G3W61_33425</name>
</gene>
<evidence type="ECO:0000259" key="2">
    <source>
        <dbReference type="Pfam" id="PF02775"/>
    </source>
</evidence>
<dbReference type="GO" id="GO:0044281">
    <property type="term" value="P:small molecule metabolic process"/>
    <property type="evidence" value="ECO:0007669"/>
    <property type="project" value="UniProtKB-ARBA"/>
</dbReference>
<dbReference type="GO" id="GO:0045333">
    <property type="term" value="P:cellular respiration"/>
    <property type="evidence" value="ECO:0007669"/>
    <property type="project" value="UniProtKB-ARBA"/>
</dbReference>
<dbReference type="GO" id="GO:0016625">
    <property type="term" value="F:oxidoreductase activity, acting on the aldehyde or oxo group of donors, iron-sulfur protein as acceptor"/>
    <property type="evidence" value="ECO:0007669"/>
    <property type="project" value="UniProtKB-ARBA"/>
</dbReference>
<comment type="caution">
    <text evidence="3">The sequence shown here is derived from an EMBL/GenBank/DDBJ whole genome shotgun (WGS) entry which is preliminary data.</text>
</comment>
<evidence type="ECO:0000313" key="4">
    <source>
        <dbReference type="Proteomes" id="UP000471082"/>
    </source>
</evidence>
<dbReference type="InterPro" id="IPR051457">
    <property type="entry name" value="2-oxoacid:Fd_oxidoreductase"/>
</dbReference>
<dbReference type="InterPro" id="IPR029061">
    <property type="entry name" value="THDP-binding"/>
</dbReference>
<dbReference type="AlphaFoldDB" id="A0A7X5N458"/>
<keyword evidence="1" id="KW-0560">Oxidoreductase</keyword>
<evidence type="ECO:0000256" key="1">
    <source>
        <dbReference type="ARBA" id="ARBA00023002"/>
    </source>
</evidence>
<accession>A0A7X5N458</accession>
<dbReference type="PANTHER" id="PTHR48084">
    <property type="entry name" value="2-OXOGLUTARATE OXIDOREDUCTASE SUBUNIT KORB-RELATED"/>
    <property type="match status" value="1"/>
</dbReference>
<feature type="non-terminal residue" evidence="3">
    <location>
        <position position="1"/>
    </location>
</feature>
<protein>
    <recommendedName>
        <fullName evidence="2">Thiamine pyrophosphate enzyme TPP-binding domain-containing protein</fullName>
    </recommendedName>
</protein>
<name>A0A7X5N458_XANPE</name>